<feature type="domain" description="Berberine/berberine-like" evidence="1">
    <location>
        <begin position="4"/>
        <end position="21"/>
    </location>
</feature>
<reference evidence="2 3" key="1">
    <citation type="submission" date="2020-01" db="EMBL/GenBank/DDBJ databases">
        <title>Insect and environment-associated Actinomycetes.</title>
        <authorList>
            <person name="Currrie C."/>
            <person name="Chevrette M."/>
            <person name="Carlson C."/>
            <person name="Stubbendieck R."/>
            <person name="Wendt-Pienkowski E."/>
        </authorList>
    </citation>
    <scope>NUCLEOTIDE SEQUENCE [LARGE SCALE GENOMIC DNA]</scope>
    <source>
        <strain evidence="2 3">SID10258</strain>
    </source>
</reference>
<comment type="caution">
    <text evidence="2">The sequence shown here is derived from an EMBL/GenBank/DDBJ whole genome shotgun (WGS) entry which is preliminary data.</text>
</comment>
<proteinExistence type="predicted"/>
<evidence type="ECO:0000313" key="2">
    <source>
        <dbReference type="EMBL" id="NEA24805.1"/>
    </source>
</evidence>
<organism evidence="2 3">
    <name type="scientific">Actinomadura bangladeshensis</name>
    <dbReference type="NCBI Taxonomy" id="453573"/>
    <lineage>
        <taxon>Bacteria</taxon>
        <taxon>Bacillati</taxon>
        <taxon>Actinomycetota</taxon>
        <taxon>Actinomycetes</taxon>
        <taxon>Streptosporangiales</taxon>
        <taxon>Thermomonosporaceae</taxon>
        <taxon>Actinomadura</taxon>
    </lineage>
</organism>
<evidence type="ECO:0000313" key="3">
    <source>
        <dbReference type="Proteomes" id="UP000475532"/>
    </source>
</evidence>
<dbReference type="GO" id="GO:0050660">
    <property type="term" value="F:flavin adenine dinucleotide binding"/>
    <property type="evidence" value="ECO:0007669"/>
    <property type="project" value="InterPro"/>
</dbReference>
<gene>
    <name evidence="2" type="ORF">G3I70_20280</name>
</gene>
<dbReference type="Proteomes" id="UP000475532">
    <property type="component" value="Unassembled WGS sequence"/>
</dbReference>
<evidence type="ECO:0000259" key="1">
    <source>
        <dbReference type="Pfam" id="PF08031"/>
    </source>
</evidence>
<name>A0A6L9QHN1_9ACTN</name>
<protein>
    <recommendedName>
        <fullName evidence="1">Berberine/berberine-like domain-containing protein</fullName>
    </recommendedName>
</protein>
<accession>A0A6L9QHN1</accession>
<dbReference type="Pfam" id="PF08031">
    <property type="entry name" value="BBE"/>
    <property type="match status" value="1"/>
</dbReference>
<dbReference type="GO" id="GO:0016491">
    <property type="term" value="F:oxidoreductase activity"/>
    <property type="evidence" value="ECO:0007669"/>
    <property type="project" value="InterPro"/>
</dbReference>
<dbReference type="EMBL" id="JAAGLI010000520">
    <property type="protein sequence ID" value="NEA24805.1"/>
    <property type="molecule type" value="Genomic_DNA"/>
</dbReference>
<dbReference type="InterPro" id="IPR012951">
    <property type="entry name" value="BBE"/>
</dbReference>
<dbReference type="AlphaFoldDB" id="A0A6L9QHN1"/>
<sequence length="27" mass="3039">MTGLKAVYDPENTFRLNHNIPPARARG</sequence>